<dbReference type="NCBIfam" id="TIGR01547">
    <property type="entry name" value="phage_term_2"/>
    <property type="match status" value="1"/>
</dbReference>
<dbReference type="Pfam" id="PF04466">
    <property type="entry name" value="Terminase_3"/>
    <property type="match status" value="1"/>
</dbReference>
<feature type="domain" description="Phage terminase large subunit N-terminal" evidence="1">
    <location>
        <begin position="24"/>
        <end position="233"/>
    </location>
</feature>
<dbReference type="Pfam" id="PF17288">
    <property type="entry name" value="Terminase_3C"/>
    <property type="match status" value="1"/>
</dbReference>
<dbReference type="Proteomes" id="UP000777303">
    <property type="component" value="Unassembled WGS sequence"/>
</dbReference>
<evidence type="ECO:0000313" key="3">
    <source>
        <dbReference type="EMBL" id="MBU3851245.1"/>
    </source>
</evidence>
<reference evidence="3" key="2">
    <citation type="submission" date="2021-04" db="EMBL/GenBank/DDBJ databases">
        <authorList>
            <person name="Gilroy R."/>
        </authorList>
    </citation>
    <scope>NUCLEOTIDE SEQUENCE</scope>
    <source>
        <strain evidence="3">F6-6636</strain>
    </source>
</reference>
<dbReference type="InterPro" id="IPR006437">
    <property type="entry name" value="Phage_terminase_lsu"/>
</dbReference>
<dbReference type="InterPro" id="IPR035412">
    <property type="entry name" value="Terminase_L_N"/>
</dbReference>
<feature type="domain" description="Phage terminase large subunit C-terminal" evidence="2">
    <location>
        <begin position="267"/>
        <end position="426"/>
    </location>
</feature>
<dbReference type="InterPro" id="IPR035413">
    <property type="entry name" value="Terminase_L_C"/>
</dbReference>
<protein>
    <submittedName>
        <fullName evidence="3">PBSX family phage terminase large subunit</fullName>
    </submittedName>
</protein>
<evidence type="ECO:0000313" key="4">
    <source>
        <dbReference type="Proteomes" id="UP000777303"/>
    </source>
</evidence>
<gene>
    <name evidence="3" type="ORF">H9901_00825</name>
</gene>
<accession>A0A948TI77</accession>
<dbReference type="PANTHER" id="PTHR39184:SF1">
    <property type="entry name" value="PBSX PHAGE TERMINASE LARGE SUBUNIT"/>
    <property type="match status" value="1"/>
</dbReference>
<evidence type="ECO:0000259" key="2">
    <source>
        <dbReference type="Pfam" id="PF17288"/>
    </source>
</evidence>
<name>A0A948TI77_9LACO</name>
<evidence type="ECO:0000259" key="1">
    <source>
        <dbReference type="Pfam" id="PF04466"/>
    </source>
</evidence>
<dbReference type="InterPro" id="IPR027417">
    <property type="entry name" value="P-loop_NTPase"/>
</dbReference>
<dbReference type="AlphaFoldDB" id="A0A948TI77"/>
<sequence>MGKSIKLTDNVNPHFYKMWRTDKPYIVCNGGRGSFKSSVISLKLLTMMKKHIQNNHQANVICIRENTNNLRDSVYRQIEMAMEWLGCVDEFQFRTSPLQIVHRRTGSTFYFYGANDPYKLKSNTVPNIIGVWFEEAANLKSAEVFDQATPTFLRHKSPFAKQVKVFYSYNPPRNSYHWINEWVEQKRGDSDYFIDTSTYLDDELGFTTEQQLKLINSYKQNDEEYYRWLYLGEVTGLGTNIYSMNNFHAISNINEIDPLRGILFSLDTGYEVSATAYLCLGITSSRQLVLLDTYYYDPTKHGIKKAASDFAVDLRKFEKKQEERYGFTHYRRYADSATADFALDNEYMKDYGLRFKHVAKTNKFAMIGYVQNFLATGKFFYLARPSADIFIEEHKQYQWDEKSIQTDAPRPIKVHDHTVDCLQYAILSERFTLGMK</sequence>
<comment type="caution">
    <text evidence="3">The sequence shown here is derived from an EMBL/GenBank/DDBJ whole genome shotgun (WGS) entry which is preliminary data.</text>
</comment>
<dbReference type="PANTHER" id="PTHR39184">
    <property type="match status" value="1"/>
</dbReference>
<dbReference type="InterPro" id="IPR052380">
    <property type="entry name" value="Viral_DNA_packaging_terminase"/>
</dbReference>
<dbReference type="EMBL" id="JAHLFS010000012">
    <property type="protein sequence ID" value="MBU3851245.1"/>
    <property type="molecule type" value="Genomic_DNA"/>
</dbReference>
<dbReference type="Gene3D" id="3.40.50.300">
    <property type="entry name" value="P-loop containing nucleotide triphosphate hydrolases"/>
    <property type="match status" value="1"/>
</dbReference>
<proteinExistence type="predicted"/>
<reference evidence="3" key="1">
    <citation type="journal article" date="2021" name="PeerJ">
        <title>Extensive microbial diversity within the chicken gut microbiome revealed by metagenomics and culture.</title>
        <authorList>
            <person name="Gilroy R."/>
            <person name="Ravi A."/>
            <person name="Getino M."/>
            <person name="Pursley I."/>
            <person name="Horton D.L."/>
            <person name="Alikhan N.F."/>
            <person name="Baker D."/>
            <person name="Gharbi K."/>
            <person name="Hall N."/>
            <person name="Watson M."/>
            <person name="Adriaenssens E.M."/>
            <person name="Foster-Nyarko E."/>
            <person name="Jarju S."/>
            <person name="Secka A."/>
            <person name="Antonio M."/>
            <person name="Oren A."/>
            <person name="Chaudhuri R.R."/>
            <person name="La Ragione R."/>
            <person name="Hildebrand F."/>
            <person name="Pallen M.J."/>
        </authorList>
    </citation>
    <scope>NUCLEOTIDE SEQUENCE</scope>
    <source>
        <strain evidence="3">F6-6636</strain>
    </source>
</reference>
<dbReference type="Gene3D" id="3.30.420.280">
    <property type="match status" value="1"/>
</dbReference>
<organism evidence="3 4">
    <name type="scientific">Candidatus Paralactobacillus gallistercoris</name>
    <dbReference type="NCBI Taxonomy" id="2838724"/>
    <lineage>
        <taxon>Bacteria</taxon>
        <taxon>Bacillati</taxon>
        <taxon>Bacillota</taxon>
        <taxon>Bacilli</taxon>
        <taxon>Lactobacillales</taxon>
        <taxon>Lactobacillaceae</taxon>
        <taxon>Lactobacillus</taxon>
    </lineage>
</organism>